<dbReference type="Proteomes" id="UP000789525">
    <property type="component" value="Unassembled WGS sequence"/>
</dbReference>
<feature type="non-terminal residue" evidence="1">
    <location>
        <position position="116"/>
    </location>
</feature>
<reference evidence="1" key="1">
    <citation type="submission" date="2021-06" db="EMBL/GenBank/DDBJ databases">
        <authorList>
            <person name="Kallberg Y."/>
            <person name="Tangrot J."/>
            <person name="Rosling A."/>
        </authorList>
    </citation>
    <scope>NUCLEOTIDE SEQUENCE</scope>
    <source>
        <strain evidence="1">CL356</strain>
    </source>
</reference>
<evidence type="ECO:0000313" key="2">
    <source>
        <dbReference type="Proteomes" id="UP000789525"/>
    </source>
</evidence>
<evidence type="ECO:0000313" key="1">
    <source>
        <dbReference type="EMBL" id="CAG8548055.1"/>
    </source>
</evidence>
<gene>
    <name evidence="1" type="ORF">ACOLOM_LOCUS4737</name>
</gene>
<accession>A0ACA9LV58</accession>
<keyword evidence="2" id="KW-1185">Reference proteome</keyword>
<protein>
    <submittedName>
        <fullName evidence="1">3771_t:CDS:1</fullName>
    </submittedName>
</protein>
<dbReference type="EMBL" id="CAJVPT010008077">
    <property type="protein sequence ID" value="CAG8548055.1"/>
    <property type="molecule type" value="Genomic_DNA"/>
</dbReference>
<sequence>MSDDKLNEESYIHSASKLKSTIIERIAHQSIIVKRIAQHLDKQRDRFNFCLVLNAWSPAAVNVLWSEPIFNSPESFHSFVSVVRKARVCALRVRVLDLCIPENEVMSSFVPVLKSL</sequence>
<organism evidence="1 2">
    <name type="scientific">Acaulospora colombiana</name>
    <dbReference type="NCBI Taxonomy" id="27376"/>
    <lineage>
        <taxon>Eukaryota</taxon>
        <taxon>Fungi</taxon>
        <taxon>Fungi incertae sedis</taxon>
        <taxon>Mucoromycota</taxon>
        <taxon>Glomeromycotina</taxon>
        <taxon>Glomeromycetes</taxon>
        <taxon>Diversisporales</taxon>
        <taxon>Acaulosporaceae</taxon>
        <taxon>Acaulospora</taxon>
    </lineage>
</organism>
<name>A0ACA9LV58_9GLOM</name>
<comment type="caution">
    <text evidence="1">The sequence shown here is derived from an EMBL/GenBank/DDBJ whole genome shotgun (WGS) entry which is preliminary data.</text>
</comment>
<proteinExistence type="predicted"/>